<dbReference type="OrthoDB" id="9777593at2"/>
<dbReference type="STRING" id="1168034.FH5T_07510"/>
<evidence type="ECO:0000313" key="5">
    <source>
        <dbReference type="Proteomes" id="UP000181981"/>
    </source>
</evidence>
<dbReference type="EMBL" id="CP007451">
    <property type="protein sequence ID" value="AHW59492.1"/>
    <property type="molecule type" value="Genomic_DNA"/>
</dbReference>
<evidence type="ECO:0000313" key="2">
    <source>
        <dbReference type="EMBL" id="AHW59492.1"/>
    </source>
</evidence>
<dbReference type="Gene3D" id="3.40.50.1110">
    <property type="entry name" value="SGNH hydrolase"/>
    <property type="match status" value="1"/>
</dbReference>
<dbReference type="CDD" id="cd00229">
    <property type="entry name" value="SGNH_hydrolase"/>
    <property type="match status" value="1"/>
</dbReference>
<dbReference type="Proteomes" id="UP000181981">
    <property type="component" value="Unassembled WGS sequence"/>
</dbReference>
<proteinExistence type="predicted"/>
<dbReference type="HOGENOM" id="CLU_1053166_0_0_10"/>
<evidence type="ECO:0000313" key="3">
    <source>
        <dbReference type="EMBL" id="SES89076.1"/>
    </source>
</evidence>
<dbReference type="GO" id="GO:0004622">
    <property type="term" value="F:phosphatidylcholine lysophospholipase activity"/>
    <property type="evidence" value="ECO:0007669"/>
    <property type="project" value="TreeGrafter"/>
</dbReference>
<dbReference type="PANTHER" id="PTHR30383">
    <property type="entry name" value="THIOESTERASE 1/PROTEASE 1/LYSOPHOSPHOLIPASE L1"/>
    <property type="match status" value="1"/>
</dbReference>
<sequence length="271" mass="31257">MKNLSATFLILISFLSSVYGQQNSFRDSQWKNKKVAFLGDSMTQKWERDNTPRTVYWEYLTQMLGIEPYVYGISGHQWTGVYGQALKLKEEHGTDVDAILIFAGTNDYNHNVPLGNFFRETAKETNFNGTNVIRKYRIHESNDSTFCGRINKVMAFLKANYPDQQIIIMTPIHRAFATFSDKNVQPDENFANDLGLYQDDYVNVLREAASIWAVPLIDLFSISGLYPLEDSHVKYYMNEKTDRLHPNTLGNYRLAKTIQYQLLSLPATFVE</sequence>
<keyword evidence="4" id="KW-1185">Reference proteome</keyword>
<dbReference type="EMBL" id="FOHT01000003">
    <property type="protein sequence ID" value="SES89076.1"/>
    <property type="molecule type" value="Genomic_DNA"/>
</dbReference>
<evidence type="ECO:0000313" key="4">
    <source>
        <dbReference type="Proteomes" id="UP000023772"/>
    </source>
</evidence>
<evidence type="ECO:0000259" key="1">
    <source>
        <dbReference type="Pfam" id="PF13472"/>
    </source>
</evidence>
<protein>
    <submittedName>
        <fullName evidence="2">G-D-S-L family lipolytic protein</fullName>
    </submittedName>
    <submittedName>
        <fullName evidence="3">Lysophospholipase L1</fullName>
    </submittedName>
</protein>
<dbReference type="InterPro" id="IPR051532">
    <property type="entry name" value="Ester_Hydrolysis_Enzymes"/>
</dbReference>
<dbReference type="Pfam" id="PF13472">
    <property type="entry name" value="Lipase_GDSL_2"/>
    <property type="match status" value="1"/>
</dbReference>
<dbReference type="InterPro" id="IPR013830">
    <property type="entry name" value="SGNH_hydro"/>
</dbReference>
<dbReference type="RefSeq" id="WP_038557175.1">
    <property type="nucleotide sequence ID" value="NZ_FOHT01000003.1"/>
</dbReference>
<dbReference type="InterPro" id="IPR036514">
    <property type="entry name" value="SGNH_hydro_sf"/>
</dbReference>
<dbReference type="Proteomes" id="UP000023772">
    <property type="component" value="Chromosome"/>
</dbReference>
<name>X5DGC8_9BACT</name>
<reference evidence="2 4" key="1">
    <citation type="submission" date="2014-03" db="EMBL/GenBank/DDBJ databases">
        <title>Complete genome sequence of a deeply braunched marine Bacteroidia bacterium Draconibacterium orientale type strain FH5T.</title>
        <authorList>
            <person name="Li X."/>
            <person name="Wang X."/>
            <person name="Xie Z."/>
            <person name="Du Z."/>
            <person name="Chen G."/>
        </authorList>
    </citation>
    <scope>NUCLEOTIDE SEQUENCE [LARGE SCALE GENOMIC DNA]</scope>
    <source>
        <strain evidence="2 4">FH5</strain>
    </source>
</reference>
<gene>
    <name evidence="2" type="ORF">FH5T_07510</name>
    <name evidence="3" type="ORF">SAMN05444285_10351</name>
</gene>
<dbReference type="KEGG" id="dori:FH5T_07510"/>
<dbReference type="AlphaFoldDB" id="X5DGC8"/>
<dbReference type="SUPFAM" id="SSF52266">
    <property type="entry name" value="SGNH hydrolase"/>
    <property type="match status" value="1"/>
</dbReference>
<dbReference type="PANTHER" id="PTHR30383:SF5">
    <property type="entry name" value="SGNH HYDROLASE-TYPE ESTERASE DOMAIN-CONTAINING PROTEIN"/>
    <property type="match status" value="1"/>
</dbReference>
<feature type="domain" description="SGNH hydrolase-type esterase" evidence="1">
    <location>
        <begin position="37"/>
        <end position="251"/>
    </location>
</feature>
<organism evidence="3 5">
    <name type="scientific">Draconibacterium orientale</name>
    <dbReference type="NCBI Taxonomy" id="1168034"/>
    <lineage>
        <taxon>Bacteria</taxon>
        <taxon>Pseudomonadati</taxon>
        <taxon>Bacteroidota</taxon>
        <taxon>Bacteroidia</taxon>
        <taxon>Marinilabiliales</taxon>
        <taxon>Prolixibacteraceae</taxon>
        <taxon>Draconibacterium</taxon>
    </lineage>
</organism>
<accession>X5DGC8</accession>
<dbReference type="eggNOG" id="COG2755">
    <property type="taxonomic scope" value="Bacteria"/>
</dbReference>
<reference evidence="3 5" key="2">
    <citation type="submission" date="2016-10" db="EMBL/GenBank/DDBJ databases">
        <authorList>
            <person name="de Groot N.N."/>
        </authorList>
    </citation>
    <scope>NUCLEOTIDE SEQUENCE [LARGE SCALE GENOMIC DNA]</scope>
    <source>
        <strain evidence="3 5">DSM 25947</strain>
    </source>
</reference>